<feature type="region of interest" description="Disordered" evidence="1">
    <location>
        <begin position="159"/>
        <end position="182"/>
    </location>
</feature>
<evidence type="ECO:0000256" key="1">
    <source>
        <dbReference type="SAM" id="MobiDB-lite"/>
    </source>
</evidence>
<dbReference type="Gene3D" id="3.30.530.20">
    <property type="match status" value="1"/>
</dbReference>
<dbReference type="InterPro" id="IPR023393">
    <property type="entry name" value="START-like_dom_sf"/>
</dbReference>
<gene>
    <name evidence="2" type="ORF">HSBGL_1724</name>
</gene>
<name>A0A897NPM3_9EURY</name>
<organism evidence="2 3">
    <name type="scientific">Halapricum desulfuricans</name>
    <dbReference type="NCBI Taxonomy" id="2841257"/>
    <lineage>
        <taxon>Archaea</taxon>
        <taxon>Methanobacteriati</taxon>
        <taxon>Methanobacteriota</taxon>
        <taxon>Stenosarchaea group</taxon>
        <taxon>Halobacteria</taxon>
        <taxon>Halobacteriales</taxon>
        <taxon>Haloarculaceae</taxon>
        <taxon>Halapricum</taxon>
    </lineage>
</organism>
<evidence type="ECO:0000313" key="2">
    <source>
        <dbReference type="EMBL" id="QSG12136.1"/>
    </source>
</evidence>
<dbReference type="EMBL" id="CP064789">
    <property type="protein sequence ID" value="QSG12136.1"/>
    <property type="molecule type" value="Genomic_DNA"/>
</dbReference>
<dbReference type="GeneID" id="68861257"/>
<dbReference type="InterPro" id="IPR019587">
    <property type="entry name" value="Polyketide_cyclase/dehydratase"/>
</dbReference>
<protein>
    <submittedName>
        <fullName evidence="2">Polyketide cyclase/dehydrase family protein involved in binding/transport of lipids</fullName>
    </submittedName>
</protein>
<dbReference type="CDD" id="cd07812">
    <property type="entry name" value="SRPBCC"/>
    <property type="match status" value="1"/>
</dbReference>
<dbReference type="Pfam" id="PF10604">
    <property type="entry name" value="Polyketide_cyc2"/>
    <property type="match status" value="1"/>
</dbReference>
<feature type="compositionally biased region" description="Basic and acidic residues" evidence="1">
    <location>
        <begin position="159"/>
        <end position="171"/>
    </location>
</feature>
<accession>A0A897NPM3</accession>
<evidence type="ECO:0000313" key="3">
    <source>
        <dbReference type="Proteomes" id="UP000663305"/>
    </source>
</evidence>
<dbReference type="AlphaFoldDB" id="A0A897NPM3"/>
<sequence length="182" mass="20794">MDTIEVSTVVYRSKADVYEFLVDFPRYASLSKYLRDVRQDGDGSAGTNYRLRFAWWKLSYTAHSTVTGLDPPERIDWRLTKDLDARGAWVLESARPPDDRDAATRIRFLAHYDPHSAGKGTIDLPRFVSLNWVIEKARPLVRKEAERIVERLVTELEGESRQAELEIRTGTDHQGSGPLESS</sequence>
<dbReference type="Proteomes" id="UP000663305">
    <property type="component" value="Chromosome"/>
</dbReference>
<proteinExistence type="predicted"/>
<dbReference type="SUPFAM" id="SSF55961">
    <property type="entry name" value="Bet v1-like"/>
    <property type="match status" value="1"/>
</dbReference>
<dbReference type="RefSeq" id="WP_229124164.1">
    <property type="nucleotide sequence ID" value="NZ_CP064789.1"/>
</dbReference>
<reference evidence="2" key="1">
    <citation type="submission" date="2020-11" db="EMBL/GenBank/DDBJ databases">
        <title>Carbohydrate-dependent, anaerobic sulfur respiration: A novel catabolism in halophilic archaea.</title>
        <authorList>
            <person name="Sorokin D.Y."/>
            <person name="Messina E."/>
            <person name="Smedile F."/>
            <person name="La Cono V."/>
            <person name="Hallsworth J.E."/>
            <person name="Yakimov M.M."/>
        </authorList>
    </citation>
    <scope>NUCLEOTIDE SEQUENCE</scope>
    <source>
        <strain evidence="2">HSR-Bgl</strain>
    </source>
</reference>